<evidence type="ECO:0000313" key="8">
    <source>
        <dbReference type="Proteomes" id="UP000177171"/>
    </source>
</evidence>
<proteinExistence type="inferred from homology"/>
<evidence type="ECO:0000256" key="5">
    <source>
        <dbReference type="ARBA" id="ARBA00023002"/>
    </source>
</evidence>
<reference evidence="7 8" key="1">
    <citation type="journal article" date="2016" name="Nat. Commun.">
        <title>Thousands of microbial genomes shed light on interconnected biogeochemical processes in an aquifer system.</title>
        <authorList>
            <person name="Anantharaman K."/>
            <person name="Brown C.T."/>
            <person name="Hug L.A."/>
            <person name="Sharon I."/>
            <person name="Castelle C.J."/>
            <person name="Probst A.J."/>
            <person name="Thomas B.C."/>
            <person name="Singh A."/>
            <person name="Wilkins M.J."/>
            <person name="Karaoz U."/>
            <person name="Brodie E.L."/>
            <person name="Williams K.H."/>
            <person name="Hubbard S.S."/>
            <person name="Banfield J.F."/>
        </authorList>
    </citation>
    <scope>NUCLEOTIDE SEQUENCE [LARGE SCALE GENOMIC DNA]</scope>
</reference>
<dbReference type="Pfam" id="PF07992">
    <property type="entry name" value="Pyr_redox_2"/>
    <property type="match status" value="1"/>
</dbReference>
<dbReference type="Gene3D" id="3.50.50.100">
    <property type="match status" value="1"/>
</dbReference>
<gene>
    <name evidence="7" type="ORF">A3G49_00285</name>
</gene>
<dbReference type="SUPFAM" id="SSF51905">
    <property type="entry name" value="FAD/NAD(P)-binding domain"/>
    <property type="match status" value="2"/>
</dbReference>
<dbReference type="InterPro" id="IPR023753">
    <property type="entry name" value="FAD/NAD-binding_dom"/>
</dbReference>
<dbReference type="GO" id="GO:0003955">
    <property type="term" value="F:NAD(P)H dehydrogenase (quinone) activity"/>
    <property type="evidence" value="ECO:0007669"/>
    <property type="project" value="TreeGrafter"/>
</dbReference>
<protein>
    <recommendedName>
        <fullName evidence="6">FAD/NAD(P)-binding domain-containing protein</fullName>
    </recommendedName>
</protein>
<comment type="caution">
    <text evidence="7">The sequence shown here is derived from an EMBL/GenBank/DDBJ whole genome shotgun (WGS) entry which is preliminary data.</text>
</comment>
<dbReference type="EMBL" id="MHQY01000025">
    <property type="protein sequence ID" value="OHA13515.1"/>
    <property type="molecule type" value="Genomic_DNA"/>
</dbReference>
<accession>A0A1G2LPH3</accession>
<evidence type="ECO:0000256" key="3">
    <source>
        <dbReference type="ARBA" id="ARBA00022630"/>
    </source>
</evidence>
<evidence type="ECO:0000256" key="2">
    <source>
        <dbReference type="ARBA" id="ARBA00005272"/>
    </source>
</evidence>
<dbReference type="PRINTS" id="PR00368">
    <property type="entry name" value="FADPNR"/>
</dbReference>
<name>A0A1G2LPH3_9BACT</name>
<keyword evidence="3" id="KW-0285">Flavoprotein</keyword>
<dbReference type="AlphaFoldDB" id="A0A1G2LPH3"/>
<keyword evidence="4" id="KW-0274">FAD</keyword>
<dbReference type="GO" id="GO:0019646">
    <property type="term" value="P:aerobic electron transport chain"/>
    <property type="evidence" value="ECO:0007669"/>
    <property type="project" value="TreeGrafter"/>
</dbReference>
<dbReference type="PANTHER" id="PTHR42913">
    <property type="entry name" value="APOPTOSIS-INDUCING FACTOR 1"/>
    <property type="match status" value="1"/>
</dbReference>
<feature type="domain" description="FAD/NAD(P)-binding" evidence="6">
    <location>
        <begin position="4"/>
        <end position="291"/>
    </location>
</feature>
<feature type="non-terminal residue" evidence="7">
    <location>
        <position position="307"/>
    </location>
</feature>
<dbReference type="InterPro" id="IPR036188">
    <property type="entry name" value="FAD/NAD-bd_sf"/>
</dbReference>
<evidence type="ECO:0000313" key="7">
    <source>
        <dbReference type="EMBL" id="OHA13515.1"/>
    </source>
</evidence>
<comment type="similarity">
    <text evidence="2">Belongs to the NADH dehydrogenase family.</text>
</comment>
<keyword evidence="5" id="KW-0560">Oxidoreductase</keyword>
<sequence length="307" mass="33811">MKKNIVILGAGFGGITAVLKLAKKIGRLSEEYKIILIDKYHHQLYTPALYEIAAIPMEYADDIPLKSSVLIPVADAVKRKPITFICDEVSGLKEQEKKVILKKGGDLSFEYLVFALGAETNYFNIPGLREHSYPLKTFDDGARLRSKIEELVQKKDEIKITVGGAGASGVELVAEFINFVCAIKEKIDNGKNVCNAHFLLVEASLEILPGFDAVIVEKTKKRLENLGVRIKTNTTIAEVNADHFICKDGKKENFDLLIWTGGVKGPEIFGNFGLPLSQKGSTIINEYLQIQEQNGPKSPVAIGQGHI</sequence>
<dbReference type="PANTHER" id="PTHR42913:SF3">
    <property type="entry name" value="64 KDA MITOCHONDRIAL NADH DEHYDROGENASE (EUROFUNG)"/>
    <property type="match status" value="1"/>
</dbReference>
<evidence type="ECO:0000256" key="4">
    <source>
        <dbReference type="ARBA" id="ARBA00022827"/>
    </source>
</evidence>
<evidence type="ECO:0000256" key="1">
    <source>
        <dbReference type="ARBA" id="ARBA00001974"/>
    </source>
</evidence>
<dbReference type="Proteomes" id="UP000177171">
    <property type="component" value="Unassembled WGS sequence"/>
</dbReference>
<dbReference type="InterPro" id="IPR051169">
    <property type="entry name" value="NADH-Q_oxidoreductase"/>
</dbReference>
<comment type="cofactor">
    <cofactor evidence="1">
        <name>FAD</name>
        <dbReference type="ChEBI" id="CHEBI:57692"/>
    </cofactor>
</comment>
<organism evidence="7 8">
    <name type="scientific">Candidatus Sungbacteria bacterium RIFCSPLOWO2_12_FULL_41_11</name>
    <dbReference type="NCBI Taxonomy" id="1802286"/>
    <lineage>
        <taxon>Bacteria</taxon>
        <taxon>Candidatus Sungiibacteriota</taxon>
    </lineage>
</organism>
<dbReference type="PRINTS" id="PR00411">
    <property type="entry name" value="PNDRDTASEI"/>
</dbReference>
<evidence type="ECO:0000259" key="6">
    <source>
        <dbReference type="Pfam" id="PF07992"/>
    </source>
</evidence>